<evidence type="ECO:0000256" key="1">
    <source>
        <dbReference type="ARBA" id="ARBA00004196"/>
    </source>
</evidence>
<evidence type="ECO:0000259" key="4">
    <source>
        <dbReference type="Pfam" id="PF25984"/>
    </source>
</evidence>
<gene>
    <name evidence="6" type="ORF">A5802_000117</name>
</gene>
<dbReference type="RefSeq" id="WP_086334355.1">
    <property type="nucleotide sequence ID" value="NZ_NGMS01000001.1"/>
</dbReference>
<dbReference type="InterPro" id="IPR058636">
    <property type="entry name" value="Beta-barrel_YknX"/>
</dbReference>
<dbReference type="Gene3D" id="2.40.420.20">
    <property type="match status" value="1"/>
</dbReference>
<dbReference type="InterPro" id="IPR050465">
    <property type="entry name" value="UPF0194_transport"/>
</dbReference>
<evidence type="ECO:0000313" key="6">
    <source>
        <dbReference type="EMBL" id="OTP26406.1"/>
    </source>
</evidence>
<dbReference type="AlphaFoldDB" id="A0A242KWS2"/>
<dbReference type="EMBL" id="NGMS01000001">
    <property type="protein sequence ID" value="OTP26406.1"/>
    <property type="molecule type" value="Genomic_DNA"/>
</dbReference>
<sequence length="417" mass="47250">MKPKKRKKFNRKWYLPVAVITVLLVVGAISIVASSGKTKEENSETNIEARSVKSLINEVKAANLILAGKVMPNNSNKIKIDPERGTVKDILVNEGDVVEKGQPLFTYQTDQQRKVVEAEMDVEIKVRAVEQARVTANQKWTAHNQKVAELGKARQDYAKEKSEELQSTIKALEGEITGLHAEAIAGDNEVKNAETELRRAQLLQENEKERLNEDTVTADHSGRIKSLNRDLVNQSKERQKEDNFMEILDDSNLYVDGQVTEFDREKVAVDQRVEIMDRKDPEKTWQGNIVQVANLTGDEKQEDQKEENPNLSKFPYKVKIDPKEEMPLIGSNVYVNVLPKDFVPGKVIINQRYLMEKDGKYYVWKVENNRIKEHEVKVNPMDDELAEIVEGLTVEDQLALPQTGMVEGMEVGASVDA</sequence>
<dbReference type="InterPro" id="IPR011053">
    <property type="entry name" value="Single_hybrid_motif"/>
</dbReference>
<organism evidence="6 7">
    <name type="scientific">Enterococcus mundtii</name>
    <dbReference type="NCBI Taxonomy" id="53346"/>
    <lineage>
        <taxon>Bacteria</taxon>
        <taxon>Bacillati</taxon>
        <taxon>Bacillota</taxon>
        <taxon>Bacilli</taxon>
        <taxon>Lactobacillales</taxon>
        <taxon>Enterococcaceae</taxon>
        <taxon>Enterococcus</taxon>
    </lineage>
</organism>
<comment type="subcellular location">
    <subcellularLocation>
        <location evidence="1">Cell envelope</location>
    </subcellularLocation>
</comment>
<dbReference type="PANTHER" id="PTHR32347:SF14">
    <property type="entry name" value="EFFLUX SYSTEM COMPONENT YKNX-RELATED"/>
    <property type="match status" value="1"/>
</dbReference>
<dbReference type="Proteomes" id="UP000195024">
    <property type="component" value="Unassembled WGS sequence"/>
</dbReference>
<feature type="coiled-coil region" evidence="3">
    <location>
        <begin position="155"/>
        <end position="212"/>
    </location>
</feature>
<evidence type="ECO:0000256" key="2">
    <source>
        <dbReference type="ARBA" id="ARBA00023054"/>
    </source>
</evidence>
<evidence type="ECO:0000256" key="3">
    <source>
        <dbReference type="SAM" id="Coils"/>
    </source>
</evidence>
<evidence type="ECO:0000259" key="5">
    <source>
        <dbReference type="Pfam" id="PF25990"/>
    </source>
</evidence>
<reference evidence="6 7" key="1">
    <citation type="submission" date="2017-05" db="EMBL/GenBank/DDBJ databases">
        <title>The Genome Sequence of Enterococcus mundtii 6B1_DIV0119.</title>
        <authorList>
            <consortium name="The Broad Institute Genomics Platform"/>
            <consortium name="The Broad Institute Genomic Center for Infectious Diseases"/>
            <person name="Earl A."/>
            <person name="Manson A."/>
            <person name="Schwartman J."/>
            <person name="Gilmore M."/>
            <person name="Abouelleil A."/>
            <person name="Cao P."/>
            <person name="Chapman S."/>
            <person name="Cusick C."/>
            <person name="Shea T."/>
            <person name="Young S."/>
            <person name="Neafsey D."/>
            <person name="Nusbaum C."/>
            <person name="Birren B."/>
        </authorList>
    </citation>
    <scope>NUCLEOTIDE SEQUENCE [LARGE SCALE GENOMIC DNA]</scope>
    <source>
        <strain evidence="6 7">6B1_DIV0119</strain>
    </source>
</reference>
<keyword evidence="2 3" id="KW-0175">Coiled coil</keyword>
<dbReference type="Pfam" id="PF25990">
    <property type="entry name" value="Beta-barrel_YknX"/>
    <property type="match status" value="1"/>
</dbReference>
<dbReference type="Gene3D" id="2.40.50.100">
    <property type="match status" value="1"/>
</dbReference>
<dbReference type="GO" id="GO:0030313">
    <property type="term" value="C:cell envelope"/>
    <property type="evidence" value="ECO:0007669"/>
    <property type="project" value="UniProtKB-SubCell"/>
</dbReference>
<comment type="caution">
    <text evidence="6">The sequence shown here is derived from an EMBL/GenBank/DDBJ whole genome shotgun (WGS) entry which is preliminary data.</text>
</comment>
<dbReference type="Pfam" id="PF25984">
    <property type="entry name" value="BSH_YknX"/>
    <property type="match status" value="1"/>
</dbReference>
<dbReference type="InterPro" id="IPR058639">
    <property type="entry name" value="BSH_YknX-like"/>
</dbReference>
<protein>
    <submittedName>
        <fullName evidence="6">Uncharacterized protein</fullName>
    </submittedName>
</protein>
<feature type="domain" description="YknX-like beta-barrel" evidence="5">
    <location>
        <begin position="254"/>
        <end position="337"/>
    </location>
</feature>
<proteinExistence type="predicted"/>
<accession>A0A242KWS2</accession>
<dbReference type="Gene3D" id="2.40.30.170">
    <property type="match status" value="1"/>
</dbReference>
<feature type="domain" description="YknX-like barrel-sandwich hybrid" evidence="4">
    <location>
        <begin position="77"/>
        <end position="247"/>
    </location>
</feature>
<dbReference type="SUPFAM" id="SSF51230">
    <property type="entry name" value="Single hybrid motif"/>
    <property type="match status" value="1"/>
</dbReference>
<dbReference type="PANTHER" id="PTHR32347">
    <property type="entry name" value="EFFLUX SYSTEM COMPONENT YKNX-RELATED"/>
    <property type="match status" value="1"/>
</dbReference>
<evidence type="ECO:0000313" key="7">
    <source>
        <dbReference type="Proteomes" id="UP000195024"/>
    </source>
</evidence>
<name>A0A242KWS2_ENTMU</name>